<dbReference type="EMBL" id="JASCZI010063003">
    <property type="protein sequence ID" value="MED6140984.1"/>
    <property type="molecule type" value="Genomic_DNA"/>
</dbReference>
<comment type="caution">
    <text evidence="1">The sequence shown here is derived from an EMBL/GenBank/DDBJ whole genome shotgun (WGS) entry which is preliminary data.</text>
</comment>
<protein>
    <submittedName>
        <fullName evidence="1">Uncharacterized protein</fullName>
    </submittedName>
</protein>
<accession>A0ABU6SXI9</accession>
<feature type="non-terminal residue" evidence="1">
    <location>
        <position position="1"/>
    </location>
</feature>
<name>A0ABU6SXI9_9FABA</name>
<dbReference type="Proteomes" id="UP001341840">
    <property type="component" value="Unassembled WGS sequence"/>
</dbReference>
<gene>
    <name evidence="1" type="ORF">PIB30_098942</name>
</gene>
<keyword evidence="2" id="KW-1185">Reference proteome</keyword>
<evidence type="ECO:0000313" key="2">
    <source>
        <dbReference type="Proteomes" id="UP001341840"/>
    </source>
</evidence>
<evidence type="ECO:0000313" key="1">
    <source>
        <dbReference type="EMBL" id="MED6140984.1"/>
    </source>
</evidence>
<reference evidence="1 2" key="1">
    <citation type="journal article" date="2023" name="Plants (Basel)">
        <title>Bridging the Gap: Combining Genomics and Transcriptomics Approaches to Understand Stylosanthes scabra, an Orphan Legume from the Brazilian Caatinga.</title>
        <authorList>
            <person name="Ferreira-Neto J.R.C."/>
            <person name="da Silva M.D."/>
            <person name="Binneck E."/>
            <person name="de Melo N.F."/>
            <person name="da Silva R.H."/>
            <person name="de Melo A.L.T.M."/>
            <person name="Pandolfi V."/>
            <person name="Bustamante F.O."/>
            <person name="Brasileiro-Vidal A.C."/>
            <person name="Benko-Iseppon A.M."/>
        </authorList>
    </citation>
    <scope>NUCLEOTIDE SEQUENCE [LARGE SCALE GENOMIC DNA]</scope>
    <source>
        <tissue evidence="1">Leaves</tissue>
    </source>
</reference>
<sequence>RRKTATARRRAWWEAPESEVAPSPSQLRVNVDDNFRLQWGDDDGFRLQWATEMADTVLGWG</sequence>
<organism evidence="1 2">
    <name type="scientific">Stylosanthes scabra</name>
    <dbReference type="NCBI Taxonomy" id="79078"/>
    <lineage>
        <taxon>Eukaryota</taxon>
        <taxon>Viridiplantae</taxon>
        <taxon>Streptophyta</taxon>
        <taxon>Embryophyta</taxon>
        <taxon>Tracheophyta</taxon>
        <taxon>Spermatophyta</taxon>
        <taxon>Magnoliopsida</taxon>
        <taxon>eudicotyledons</taxon>
        <taxon>Gunneridae</taxon>
        <taxon>Pentapetalae</taxon>
        <taxon>rosids</taxon>
        <taxon>fabids</taxon>
        <taxon>Fabales</taxon>
        <taxon>Fabaceae</taxon>
        <taxon>Papilionoideae</taxon>
        <taxon>50 kb inversion clade</taxon>
        <taxon>dalbergioids sensu lato</taxon>
        <taxon>Dalbergieae</taxon>
        <taxon>Pterocarpus clade</taxon>
        <taxon>Stylosanthes</taxon>
    </lineage>
</organism>
<proteinExistence type="predicted"/>